<reference evidence="5" key="1">
    <citation type="submission" date="2024-06" db="UniProtKB">
        <authorList>
            <consortium name="RefSeq"/>
        </authorList>
    </citation>
    <scope>NUCLEOTIDE SEQUENCE [LARGE SCALE GENOMIC DNA]</scope>
    <source>
        <strain evidence="5">MV2-25</strain>
    </source>
</reference>
<dbReference type="KEGG" id="dpo:117185676"/>
<feature type="coiled-coil region" evidence="1">
    <location>
        <begin position="529"/>
        <end position="587"/>
    </location>
</feature>
<feature type="domain" description="DUF4771" evidence="4">
    <location>
        <begin position="595"/>
        <end position="743"/>
    </location>
</feature>
<feature type="domain" description="DUF4770" evidence="3">
    <location>
        <begin position="83"/>
        <end position="257"/>
    </location>
</feature>
<evidence type="ECO:0000256" key="1">
    <source>
        <dbReference type="SAM" id="Coils"/>
    </source>
</evidence>
<dbReference type="Pfam" id="PF15994">
    <property type="entry name" value="DUF4770"/>
    <property type="match status" value="1"/>
</dbReference>
<evidence type="ECO:0008006" key="7">
    <source>
        <dbReference type="Google" id="ProtNLM"/>
    </source>
</evidence>
<dbReference type="PANTHER" id="PTHR41967">
    <property type="entry name" value="FI19406P1-RELATED"/>
    <property type="match status" value="1"/>
</dbReference>
<dbReference type="Proteomes" id="UP000001819">
    <property type="component" value="Chromosome 2"/>
</dbReference>
<feature type="region of interest" description="Disordered" evidence="2">
    <location>
        <begin position="161"/>
        <end position="191"/>
    </location>
</feature>
<feature type="region of interest" description="Disordered" evidence="2">
    <location>
        <begin position="460"/>
        <end position="486"/>
    </location>
</feature>
<evidence type="ECO:0000313" key="5">
    <source>
        <dbReference type="Proteomes" id="UP000001819"/>
    </source>
</evidence>
<organism evidence="5 6">
    <name type="scientific">Drosophila pseudoobscura pseudoobscura</name>
    <name type="common">Fruit fly</name>
    <dbReference type="NCBI Taxonomy" id="46245"/>
    <lineage>
        <taxon>Eukaryota</taxon>
        <taxon>Metazoa</taxon>
        <taxon>Ecdysozoa</taxon>
        <taxon>Arthropoda</taxon>
        <taxon>Hexapoda</taxon>
        <taxon>Insecta</taxon>
        <taxon>Pterygota</taxon>
        <taxon>Neoptera</taxon>
        <taxon>Endopterygota</taxon>
        <taxon>Diptera</taxon>
        <taxon>Brachycera</taxon>
        <taxon>Muscomorpha</taxon>
        <taxon>Ephydroidea</taxon>
        <taxon>Drosophilidae</taxon>
        <taxon>Drosophila</taxon>
        <taxon>Sophophora</taxon>
    </lineage>
</organism>
<evidence type="ECO:0000259" key="4">
    <source>
        <dbReference type="Pfam" id="PF15995"/>
    </source>
</evidence>
<dbReference type="RefSeq" id="XP_033241864.1">
    <property type="nucleotide sequence ID" value="XM_033385973.1"/>
</dbReference>
<protein>
    <recommendedName>
        <fullName evidence="7">DUF4771 domain-containing protein</fullName>
    </recommendedName>
</protein>
<evidence type="ECO:0000256" key="2">
    <source>
        <dbReference type="SAM" id="MobiDB-lite"/>
    </source>
</evidence>
<dbReference type="Pfam" id="PF15995">
    <property type="entry name" value="DUF4771"/>
    <property type="match status" value="1"/>
</dbReference>
<evidence type="ECO:0000259" key="3">
    <source>
        <dbReference type="Pfam" id="PF15994"/>
    </source>
</evidence>
<dbReference type="InterPro" id="IPR031935">
    <property type="entry name" value="DUF4770"/>
</dbReference>
<evidence type="ECO:0000313" key="6">
    <source>
        <dbReference type="RefSeq" id="XP_033241864.1"/>
    </source>
</evidence>
<accession>A0A6I8WFA5</accession>
<keyword evidence="5" id="KW-1185">Reference proteome</keyword>
<dbReference type="AlphaFoldDB" id="A0A6I8WFA5"/>
<dbReference type="InParanoid" id="A0A6I8WFA5"/>
<keyword evidence="1" id="KW-0175">Coiled coil</keyword>
<dbReference type="InterPro" id="IPR031936">
    <property type="entry name" value="DUF4771"/>
</dbReference>
<sequence>MKEDPGRSERCSSHRDPQGLQTLRYIQKHLGLEVDSELACIEAGWYRNLSKPQMNAALAISDALRDDMEQWTTRRTWRLVEVIGLRPRPSKKTLIKLMRMSRGNNLAFLWFLMEMCYKTEAHGRAYDVNEQIIMSAIFWLDLYPTLQELDRVLPLPNDTQTDMANVNAEPLQKQSQRLDDLRSETEKRSPKKMDLTRPLWPYFQEPPAFRPWRPTMNIMSEVPARPAMLGETPREAGESPLLSRWFGHYVISDAHRISRSILYEEIRNIIASFDAAELPAHDVEALCTHHQRIREMEKSLKVQLEALKKQQCEELLTAPNRLQQRRRKQVISELEQMVACCQAQFHEMATRTRQASTRKQLFSCACDGAPMNANILCLRKRSGGGGGDGDGDGDGSSHVRLLQGVKPVIPHCSRGFNLEPMDCASCEMYDPENGLPVPCTGKRLGRPSSLMQFLKLGDEDEKLSNDGDKENAPSAPSPPQSQSCSDSMKVFEVGTQKAAEFKFNYRRLFGPSKATRLDDQNLRLKAAFLKALDEDCEFLNAALNREEDDSVSNLVDRAAKRVFAKDTEIFNEEYERLVLRKSELKKERRLNFGQQYYDPEDILLMKRMLKKGLETVGKDHRYVLPTLPNVHSVPYLLEWICSRYGKRYTPAERKRSYLHNNFHMTLLYELMNYPLVKPPSLPNARHQRPSKNFSKHLREHQTNLFVEALMSVGRVFFSAMRSPLCDAPPGEIFYAYMPAAFRDTGFSINKTLRTRRK</sequence>
<reference evidence="6" key="2">
    <citation type="submission" date="2025-08" db="UniProtKB">
        <authorList>
            <consortium name="RefSeq"/>
        </authorList>
    </citation>
    <scope>IDENTIFICATION</scope>
    <source>
        <strain evidence="6">MV-25-SWS-2005</strain>
        <tissue evidence="6">Whole body</tissue>
    </source>
</reference>
<proteinExistence type="predicted"/>
<gene>
    <name evidence="6" type="primary">LOC117185676</name>
</gene>
<feature type="compositionally biased region" description="Basic and acidic residues" evidence="2">
    <location>
        <begin position="176"/>
        <end position="191"/>
    </location>
</feature>
<dbReference type="PANTHER" id="PTHR41967:SF6">
    <property type="entry name" value="FI19406P1-RELATED"/>
    <property type="match status" value="1"/>
</dbReference>
<name>A0A6I8WFA5_DROPS</name>
<feature type="compositionally biased region" description="Basic and acidic residues" evidence="2">
    <location>
        <begin position="462"/>
        <end position="471"/>
    </location>
</feature>